<dbReference type="GO" id="GO:0022904">
    <property type="term" value="P:respiratory electron transport chain"/>
    <property type="evidence" value="ECO:0007669"/>
    <property type="project" value="InterPro"/>
</dbReference>
<evidence type="ECO:0000256" key="3">
    <source>
        <dbReference type="ARBA" id="ARBA00022448"/>
    </source>
</evidence>
<dbReference type="PANTHER" id="PTHR12653:SF0">
    <property type="entry name" value="NADH DEHYDROGENASE [UBIQUINONE] 1 ALPHA SUBCOMPLEX SUBUNIT 5"/>
    <property type="match status" value="1"/>
</dbReference>
<dbReference type="PANTHER" id="PTHR12653">
    <property type="entry name" value="NADH-UBIQUINONE OXIDOREDUCTASE 13 KD-B SUBUNIT"/>
    <property type="match status" value="1"/>
</dbReference>
<evidence type="ECO:0000256" key="8">
    <source>
        <dbReference type="ARBA" id="ARBA00023136"/>
    </source>
</evidence>
<comment type="subcellular location">
    <subcellularLocation>
        <location evidence="1">Mitochondrion inner membrane</location>
        <topology evidence="1">Peripheral membrane protein</topology>
        <orientation evidence="1">Matrix side</orientation>
    </subcellularLocation>
</comment>
<dbReference type="Pfam" id="PF04716">
    <property type="entry name" value="ETC_C1_NDUFA5"/>
    <property type="match status" value="1"/>
</dbReference>
<proteinExistence type="inferred from homology"/>
<keyword evidence="4" id="KW-0679">Respiratory chain</keyword>
<evidence type="ECO:0000256" key="1">
    <source>
        <dbReference type="ARBA" id="ARBA00004443"/>
    </source>
</evidence>
<evidence type="ECO:0000256" key="7">
    <source>
        <dbReference type="ARBA" id="ARBA00023128"/>
    </source>
</evidence>
<keyword evidence="8" id="KW-0472">Membrane</keyword>
<dbReference type="OrthoDB" id="286811at2759"/>
<evidence type="ECO:0000256" key="4">
    <source>
        <dbReference type="ARBA" id="ARBA00022660"/>
    </source>
</evidence>
<gene>
    <name evidence="9" type="ORF">PSFLO_04311</name>
</gene>
<keyword evidence="3" id="KW-0813">Transport</keyword>
<evidence type="ECO:0000256" key="5">
    <source>
        <dbReference type="ARBA" id="ARBA00022792"/>
    </source>
</evidence>
<sequence>MFATRLVRFTAGRAVRASNASTSVATLAPRLKASTNVTGVDVHPSPLSALAETYTKTLSLLSSLPESSVYRQSTAALTQHHLDVVQRALDAQRGHENDAQKIEDLIRETEEQLEWPYVEDGLRQAKTELGLVANMLEWKAWEPLEHPPPPNQWHYFSMAEEAGEGGEDQNVDGGKQ</sequence>
<keyword evidence="6" id="KW-0249">Electron transport</keyword>
<keyword evidence="7" id="KW-0496">Mitochondrion</keyword>
<evidence type="ECO:0000313" key="10">
    <source>
        <dbReference type="Proteomes" id="UP000323386"/>
    </source>
</evidence>
<evidence type="ECO:0000256" key="6">
    <source>
        <dbReference type="ARBA" id="ARBA00022982"/>
    </source>
</evidence>
<dbReference type="EMBL" id="OOIP01000011">
    <property type="protein sequence ID" value="SPO38832.1"/>
    <property type="molecule type" value="Genomic_DNA"/>
</dbReference>
<keyword evidence="10" id="KW-1185">Reference proteome</keyword>
<accession>A0A5C3F3C0</accession>
<evidence type="ECO:0000256" key="2">
    <source>
        <dbReference type="ARBA" id="ARBA00010261"/>
    </source>
</evidence>
<dbReference type="InterPro" id="IPR006806">
    <property type="entry name" value="NDUFA5"/>
</dbReference>
<organism evidence="9 10">
    <name type="scientific">Pseudozyma flocculosa</name>
    <dbReference type="NCBI Taxonomy" id="84751"/>
    <lineage>
        <taxon>Eukaryota</taxon>
        <taxon>Fungi</taxon>
        <taxon>Dikarya</taxon>
        <taxon>Basidiomycota</taxon>
        <taxon>Ustilaginomycotina</taxon>
        <taxon>Ustilaginomycetes</taxon>
        <taxon>Ustilaginales</taxon>
        <taxon>Ustilaginaceae</taxon>
        <taxon>Pseudozyma</taxon>
    </lineage>
</organism>
<protein>
    <submittedName>
        <fullName evidence="9">Uncharacterized protein</fullName>
    </submittedName>
</protein>
<dbReference type="AlphaFoldDB" id="A0A5C3F3C0"/>
<reference evidence="9 10" key="1">
    <citation type="submission" date="2018-03" db="EMBL/GenBank/DDBJ databases">
        <authorList>
            <person name="Guldener U."/>
        </authorList>
    </citation>
    <scope>NUCLEOTIDE SEQUENCE [LARGE SCALE GENOMIC DNA]</scope>
    <source>
        <strain evidence="9 10">DAOM196992</strain>
    </source>
</reference>
<dbReference type="GO" id="GO:0005743">
    <property type="term" value="C:mitochondrial inner membrane"/>
    <property type="evidence" value="ECO:0007669"/>
    <property type="project" value="UniProtKB-SubCell"/>
</dbReference>
<dbReference type="Proteomes" id="UP000323386">
    <property type="component" value="Unassembled WGS sequence"/>
</dbReference>
<name>A0A5C3F3C0_9BASI</name>
<keyword evidence="5" id="KW-0999">Mitochondrion inner membrane</keyword>
<comment type="similarity">
    <text evidence="2">Belongs to the complex I NDUFA5 subunit family.</text>
</comment>
<evidence type="ECO:0000313" key="9">
    <source>
        <dbReference type="EMBL" id="SPO38832.1"/>
    </source>
</evidence>